<dbReference type="Proteomes" id="UP001311915">
    <property type="component" value="Unassembled WGS sequence"/>
</dbReference>
<dbReference type="AlphaFoldDB" id="A0AAV9KKL3"/>
<proteinExistence type="predicted"/>
<comment type="caution">
    <text evidence="1">The sequence shown here is derived from an EMBL/GenBank/DDBJ whole genome shotgun (WGS) entry which is preliminary data.</text>
</comment>
<evidence type="ECO:0000313" key="1">
    <source>
        <dbReference type="EMBL" id="KAK4713766.1"/>
    </source>
</evidence>
<protein>
    <submittedName>
        <fullName evidence="1">Uncharacterized protein</fullName>
    </submittedName>
</protein>
<evidence type="ECO:0000313" key="2">
    <source>
        <dbReference type="Proteomes" id="UP001311915"/>
    </source>
</evidence>
<keyword evidence="2" id="KW-1185">Reference proteome</keyword>
<dbReference type="EMBL" id="JAWPEI010000010">
    <property type="protein sequence ID" value="KAK4713766.1"/>
    <property type="molecule type" value="Genomic_DNA"/>
</dbReference>
<reference evidence="1 2" key="1">
    <citation type="submission" date="2023-10" db="EMBL/GenBank/DDBJ databases">
        <title>Genome-Wide Identification Analysis in wild type Solanum Pinnatisectum Reveals Some Genes Defensing Phytophthora Infestans.</title>
        <authorList>
            <person name="Sun C."/>
        </authorList>
    </citation>
    <scope>NUCLEOTIDE SEQUENCE [LARGE SCALE GENOMIC DNA]</scope>
    <source>
        <strain evidence="1">LQN</strain>
        <tissue evidence="1">Leaf</tissue>
    </source>
</reference>
<gene>
    <name evidence="1" type="ORF">R3W88_019673</name>
</gene>
<name>A0AAV9KKL3_9SOLN</name>
<accession>A0AAV9KKL3</accession>
<organism evidence="1 2">
    <name type="scientific">Solanum pinnatisectum</name>
    <name type="common">tansyleaf nightshade</name>
    <dbReference type="NCBI Taxonomy" id="50273"/>
    <lineage>
        <taxon>Eukaryota</taxon>
        <taxon>Viridiplantae</taxon>
        <taxon>Streptophyta</taxon>
        <taxon>Embryophyta</taxon>
        <taxon>Tracheophyta</taxon>
        <taxon>Spermatophyta</taxon>
        <taxon>Magnoliopsida</taxon>
        <taxon>eudicotyledons</taxon>
        <taxon>Gunneridae</taxon>
        <taxon>Pentapetalae</taxon>
        <taxon>asterids</taxon>
        <taxon>lamiids</taxon>
        <taxon>Solanales</taxon>
        <taxon>Solanaceae</taxon>
        <taxon>Solanoideae</taxon>
        <taxon>Solaneae</taxon>
        <taxon>Solanum</taxon>
    </lineage>
</organism>
<sequence>MLTPFCLWNMWITRNKNLFNNKKDVIDEAIAINQAMEYHILVAQKEKKSVNKLPSHLNGTP</sequence>